<evidence type="ECO:0000313" key="3">
    <source>
        <dbReference type="Proteomes" id="UP001307889"/>
    </source>
</evidence>
<dbReference type="EMBL" id="AP028909">
    <property type="protein sequence ID" value="BES89371.1"/>
    <property type="molecule type" value="Genomic_DNA"/>
</dbReference>
<evidence type="ECO:0000256" key="1">
    <source>
        <dbReference type="SAM" id="MobiDB-lite"/>
    </source>
</evidence>
<reference evidence="2 3" key="1">
    <citation type="submission" date="2023-09" db="EMBL/GenBank/DDBJ databases">
        <title>Nesidiocoris tenuis whole genome shotgun sequence.</title>
        <authorList>
            <person name="Shibata T."/>
            <person name="Shimoda M."/>
            <person name="Kobayashi T."/>
            <person name="Uehara T."/>
        </authorList>
    </citation>
    <scope>NUCLEOTIDE SEQUENCE [LARGE SCALE GENOMIC DNA]</scope>
    <source>
        <strain evidence="2 3">Japan</strain>
    </source>
</reference>
<sequence length="95" mass="10932">MINLMGLPSLFGLFRDFRGRETGRKDWRHPPPPAPTREGNLVLAEFGRWADLGVRLITEERTVGNPVLEEEKRKRTSDTDESDRLPLQREQAFSA</sequence>
<protein>
    <submittedName>
        <fullName evidence="2">Uncharacterized protein</fullName>
    </submittedName>
</protein>
<accession>A0ABN7AER6</accession>
<dbReference type="Proteomes" id="UP001307889">
    <property type="component" value="Chromosome 1"/>
</dbReference>
<keyword evidence="3" id="KW-1185">Reference proteome</keyword>
<evidence type="ECO:0000313" key="2">
    <source>
        <dbReference type="EMBL" id="BES89371.1"/>
    </source>
</evidence>
<feature type="region of interest" description="Disordered" evidence="1">
    <location>
        <begin position="63"/>
        <end position="95"/>
    </location>
</feature>
<organism evidence="2 3">
    <name type="scientific">Nesidiocoris tenuis</name>
    <dbReference type="NCBI Taxonomy" id="355587"/>
    <lineage>
        <taxon>Eukaryota</taxon>
        <taxon>Metazoa</taxon>
        <taxon>Ecdysozoa</taxon>
        <taxon>Arthropoda</taxon>
        <taxon>Hexapoda</taxon>
        <taxon>Insecta</taxon>
        <taxon>Pterygota</taxon>
        <taxon>Neoptera</taxon>
        <taxon>Paraneoptera</taxon>
        <taxon>Hemiptera</taxon>
        <taxon>Heteroptera</taxon>
        <taxon>Panheteroptera</taxon>
        <taxon>Cimicomorpha</taxon>
        <taxon>Miridae</taxon>
        <taxon>Dicyphina</taxon>
        <taxon>Nesidiocoris</taxon>
    </lineage>
</organism>
<proteinExistence type="predicted"/>
<name>A0ABN7AER6_9HEMI</name>
<feature type="compositionally biased region" description="Basic and acidic residues" evidence="1">
    <location>
        <begin position="69"/>
        <end position="87"/>
    </location>
</feature>
<gene>
    <name evidence="2" type="ORF">NTJ_02178</name>
</gene>